<feature type="compositionally biased region" description="Acidic residues" evidence="1">
    <location>
        <begin position="238"/>
        <end position="247"/>
    </location>
</feature>
<dbReference type="PANTHER" id="PTHR10933">
    <property type="entry name" value="IMMUNOGLOBULIN-BINDING PROTEIN 1"/>
    <property type="match status" value="1"/>
</dbReference>
<feature type="compositionally biased region" description="Basic and acidic residues" evidence="1">
    <location>
        <begin position="342"/>
        <end position="365"/>
    </location>
</feature>
<evidence type="ECO:0000256" key="1">
    <source>
        <dbReference type="SAM" id="MobiDB-lite"/>
    </source>
</evidence>
<organism evidence="2 3">
    <name type="scientific">Rickenella mellea</name>
    <dbReference type="NCBI Taxonomy" id="50990"/>
    <lineage>
        <taxon>Eukaryota</taxon>
        <taxon>Fungi</taxon>
        <taxon>Dikarya</taxon>
        <taxon>Basidiomycota</taxon>
        <taxon>Agaricomycotina</taxon>
        <taxon>Agaricomycetes</taxon>
        <taxon>Hymenochaetales</taxon>
        <taxon>Rickenellaceae</taxon>
        <taxon>Rickenella</taxon>
    </lineage>
</organism>
<evidence type="ECO:0000313" key="3">
    <source>
        <dbReference type="Proteomes" id="UP000294933"/>
    </source>
</evidence>
<dbReference type="InterPro" id="IPR038511">
    <property type="entry name" value="TAP42/TAP46-like_sf"/>
</dbReference>
<feature type="region of interest" description="Disordered" evidence="1">
    <location>
        <begin position="310"/>
        <end position="375"/>
    </location>
</feature>
<dbReference type="Pfam" id="PF04177">
    <property type="entry name" value="TAP42"/>
    <property type="match status" value="1"/>
</dbReference>
<dbReference type="GO" id="GO:0051721">
    <property type="term" value="F:protein phosphatase 2A binding"/>
    <property type="evidence" value="ECO:0007669"/>
    <property type="project" value="TreeGrafter"/>
</dbReference>
<dbReference type="GO" id="GO:0005829">
    <property type="term" value="C:cytosol"/>
    <property type="evidence" value="ECO:0007669"/>
    <property type="project" value="TreeGrafter"/>
</dbReference>
<dbReference type="Proteomes" id="UP000294933">
    <property type="component" value="Unassembled WGS sequence"/>
</dbReference>
<name>A0A4Y7QCA5_9AGAM</name>
<reference evidence="2 3" key="1">
    <citation type="submission" date="2018-06" db="EMBL/GenBank/DDBJ databases">
        <title>A transcriptomic atlas of mushroom development highlights an independent origin of complex multicellularity.</title>
        <authorList>
            <consortium name="DOE Joint Genome Institute"/>
            <person name="Krizsan K."/>
            <person name="Almasi E."/>
            <person name="Merenyi Z."/>
            <person name="Sahu N."/>
            <person name="Viragh M."/>
            <person name="Koszo T."/>
            <person name="Mondo S."/>
            <person name="Kiss B."/>
            <person name="Balint B."/>
            <person name="Kues U."/>
            <person name="Barry K."/>
            <person name="Hegedus J.C."/>
            <person name="Henrissat B."/>
            <person name="Johnson J."/>
            <person name="Lipzen A."/>
            <person name="Ohm R."/>
            <person name="Nagy I."/>
            <person name="Pangilinan J."/>
            <person name="Yan J."/>
            <person name="Xiong Y."/>
            <person name="Grigoriev I.V."/>
            <person name="Hibbett D.S."/>
            <person name="Nagy L.G."/>
        </authorList>
    </citation>
    <scope>NUCLEOTIDE SEQUENCE [LARGE SCALE GENOMIC DNA]</scope>
    <source>
        <strain evidence="2 3">SZMC22713</strain>
    </source>
</reference>
<dbReference type="VEuPathDB" id="FungiDB:BD410DRAFT_785747"/>
<dbReference type="GO" id="GO:0035303">
    <property type="term" value="P:regulation of dephosphorylation"/>
    <property type="evidence" value="ECO:0007669"/>
    <property type="project" value="TreeGrafter"/>
</dbReference>
<dbReference type="GO" id="GO:0009966">
    <property type="term" value="P:regulation of signal transduction"/>
    <property type="evidence" value="ECO:0007669"/>
    <property type="project" value="InterPro"/>
</dbReference>
<proteinExistence type="predicted"/>
<dbReference type="AlphaFoldDB" id="A0A4Y7QCA5"/>
<dbReference type="EMBL" id="ML170165">
    <property type="protein sequence ID" value="TDL24996.1"/>
    <property type="molecule type" value="Genomic_DNA"/>
</dbReference>
<dbReference type="Gene3D" id="1.25.40.540">
    <property type="entry name" value="TAP42-like family"/>
    <property type="match status" value="1"/>
</dbReference>
<protein>
    <submittedName>
        <fullName evidence="2">Serine/threonine protein phosphatase PP2A-associated protein</fullName>
    </submittedName>
</protein>
<evidence type="ECO:0000313" key="2">
    <source>
        <dbReference type="EMBL" id="TDL24996.1"/>
    </source>
</evidence>
<dbReference type="PANTHER" id="PTHR10933:SF9">
    <property type="entry name" value="IMMUNOGLOBULIN-BINDING PROTEIN 1"/>
    <property type="match status" value="1"/>
</dbReference>
<dbReference type="STRING" id="50990.A0A4Y7QCA5"/>
<accession>A0A4Y7QCA5</accession>
<keyword evidence="3" id="KW-1185">Reference proteome</keyword>
<sequence length="375" mass="42566">MSSVNDELSLQGLFSRALSNASEASGLPTIDDATQDLVHLALADLGTLTGRISTLHIFSKNETLDDIATRDLIYLTVPFVFAEVELNARASNPEERALRLRQAQGHFRNFVDFLESYEVIPENEQKLHKRKASDIMDAAKRRDLRITQFKQEKDLKNKIETLRRQQGHQEVDISNTYNLVSSLLNPATKPDDEDEDDDVTREILLLLLRLQWAQVAAHVESMDRELELLKTAPLPENNQEEPKDEDDTWKLDSPSGRSSDGPLLDSSGRPLRNFVILPSERSRLQAQVFRPDHRLPTMTIDQYLEGEKRRGNIISGGGPQSEAAPTRKEQLEEDSQLDGTSEGDRKIEEKREEDERWARFTDENPRGAGNTMNRG</sequence>
<gene>
    <name evidence="2" type="ORF">BD410DRAFT_785747</name>
</gene>
<dbReference type="OrthoDB" id="10261753at2759"/>
<dbReference type="InterPro" id="IPR007304">
    <property type="entry name" value="TAP46-like"/>
</dbReference>
<feature type="region of interest" description="Disordered" evidence="1">
    <location>
        <begin position="230"/>
        <end position="270"/>
    </location>
</feature>